<protein>
    <recommendedName>
        <fullName evidence="5">DUF2304 domain-containing protein</fullName>
    </recommendedName>
</protein>
<feature type="coiled-coil region" evidence="1">
    <location>
        <begin position="87"/>
        <end position="121"/>
    </location>
</feature>
<dbReference type="RefSeq" id="WP_038353061.1">
    <property type="nucleotide sequence ID" value="NZ_CP019962.1"/>
</dbReference>
<evidence type="ECO:0000313" key="3">
    <source>
        <dbReference type="EMBL" id="ARD65357.1"/>
    </source>
</evidence>
<dbReference type="AlphaFoldDB" id="A0AAC9QTI3"/>
<keyword evidence="2" id="KW-0812">Transmembrane</keyword>
<dbReference type="InterPro" id="IPR019277">
    <property type="entry name" value="DUF2304"/>
</dbReference>
<dbReference type="KEGG" id="elim:B2M23_07300"/>
<reference evidence="4" key="1">
    <citation type="journal article" date="2017" name="Sci. Rep.">
        <title>Determination of the Genome and Primary Transcriptome of Syngas Fermenting Eubacterium limosum ATCC 8486.</title>
        <authorList>
            <person name="Song Y."/>
            <person name="Shin J."/>
            <person name="Jeong Y."/>
            <person name="Jin S."/>
            <person name="Lee J.K."/>
            <person name="Kim D.R."/>
            <person name="Kim S.C."/>
            <person name="Cho S."/>
            <person name="Cho B.K."/>
        </authorList>
    </citation>
    <scope>NUCLEOTIDE SEQUENCE [LARGE SCALE GENOMIC DNA]</scope>
    <source>
        <strain evidence="4">ATCC 8486</strain>
    </source>
</reference>
<feature type="transmembrane region" description="Helical" evidence="2">
    <location>
        <begin position="6"/>
        <end position="22"/>
    </location>
</feature>
<organism evidence="3 4">
    <name type="scientific">Eubacterium limosum</name>
    <dbReference type="NCBI Taxonomy" id="1736"/>
    <lineage>
        <taxon>Bacteria</taxon>
        <taxon>Bacillati</taxon>
        <taxon>Bacillota</taxon>
        <taxon>Clostridia</taxon>
        <taxon>Eubacteriales</taxon>
        <taxon>Eubacteriaceae</taxon>
        <taxon>Eubacterium</taxon>
    </lineage>
</organism>
<feature type="transmembrane region" description="Helical" evidence="2">
    <location>
        <begin position="34"/>
        <end position="56"/>
    </location>
</feature>
<keyword evidence="2" id="KW-1133">Transmembrane helix</keyword>
<evidence type="ECO:0000313" key="4">
    <source>
        <dbReference type="Proteomes" id="UP000192391"/>
    </source>
</evidence>
<accession>A0AAC9QTI3</accession>
<dbReference type="Pfam" id="PF10066">
    <property type="entry name" value="DUF2304"/>
    <property type="match status" value="1"/>
</dbReference>
<dbReference type="EMBL" id="CP019962">
    <property type="protein sequence ID" value="ARD65357.1"/>
    <property type="molecule type" value="Genomic_DNA"/>
</dbReference>
<evidence type="ECO:0000256" key="1">
    <source>
        <dbReference type="SAM" id="Coils"/>
    </source>
</evidence>
<dbReference type="Proteomes" id="UP000192391">
    <property type="component" value="Chromosome"/>
</dbReference>
<name>A0AAC9QTI3_EUBLI</name>
<evidence type="ECO:0000256" key="2">
    <source>
        <dbReference type="SAM" id="Phobius"/>
    </source>
</evidence>
<evidence type="ECO:0008006" key="5">
    <source>
        <dbReference type="Google" id="ProtNLM"/>
    </source>
</evidence>
<keyword evidence="2" id="KW-0472">Membrane</keyword>
<keyword evidence="1" id="KW-0175">Coiled coil</keyword>
<proteinExistence type="predicted"/>
<sequence length="121" mass="14111">MITRVFFIIVAVVLMMYIYHNVKKNTLSQDESILWVIGAVIILILSIWPNIIIWLANIIGIAYPPSLLFLVTSVFLVLFLFRNSQQISILKEKNKELIQDLTLLEKRVRDLEINKRDGNRN</sequence>
<gene>
    <name evidence="3" type="ORF">B2M23_07300</name>
</gene>
<feature type="transmembrane region" description="Helical" evidence="2">
    <location>
        <begin position="62"/>
        <end position="81"/>
    </location>
</feature>